<dbReference type="AlphaFoldDB" id="C0PSP5"/>
<dbReference type="InterPro" id="IPR004265">
    <property type="entry name" value="Dirigent"/>
</dbReference>
<sequence length="192" mass="20781">MANMGYSTATITVITVLLFACLHIAEVEAEAKPKLGLGKISHLHFYFHDLLEGTNVTAVDVASAPATDSSLTQFGMVRVMDDWLTEGPEATSKMVGRAQGIYVSSSQEKLHLLMATTFVFESGKYNGSTLSMVGKNAVFDEVREMPIVGGSGLFRLGRGYALARTHSFDLKSGNAVVEYNVTVLHYSSPPRL</sequence>
<comment type="function">
    <text evidence="4">Dirigent proteins impart stereoselectivity on the phenoxy radical-coupling reaction, yielding optically active lignans from two molecules of coniferyl alcohol in the biosynthesis of lignans, flavonolignans, and alkaloids and thus plays a central role in plant secondary metabolism.</text>
</comment>
<dbReference type="GO" id="GO:0009699">
    <property type="term" value="P:phenylpropanoid biosynthetic process"/>
    <property type="evidence" value="ECO:0007669"/>
    <property type="project" value="UniProtKB-ARBA"/>
</dbReference>
<keyword evidence="3 4" id="KW-0964">Secreted</keyword>
<organism evidence="5">
    <name type="scientific">Picea sitchensis</name>
    <name type="common">Sitka spruce</name>
    <name type="synonym">Pinus sitchensis</name>
    <dbReference type="NCBI Taxonomy" id="3332"/>
    <lineage>
        <taxon>Eukaryota</taxon>
        <taxon>Viridiplantae</taxon>
        <taxon>Streptophyta</taxon>
        <taxon>Embryophyta</taxon>
        <taxon>Tracheophyta</taxon>
        <taxon>Spermatophyta</taxon>
        <taxon>Pinopsida</taxon>
        <taxon>Pinidae</taxon>
        <taxon>Conifers I</taxon>
        <taxon>Pinales</taxon>
        <taxon>Pinaceae</taxon>
        <taxon>Picea</taxon>
    </lineage>
</organism>
<comment type="similarity">
    <text evidence="1 4">Belongs to the plant dirigent protein family.</text>
</comment>
<comment type="subunit">
    <text evidence="2 4">Homodimer.</text>
</comment>
<protein>
    <recommendedName>
        <fullName evidence="4">Dirigent protein</fullName>
    </recommendedName>
</protein>
<keyword evidence="4" id="KW-0052">Apoplast</keyword>
<dbReference type="Gene3D" id="2.40.480.10">
    <property type="entry name" value="Allene oxide cyclase-like"/>
    <property type="match status" value="1"/>
</dbReference>
<accession>C0PSP5</accession>
<proteinExistence type="evidence at transcript level"/>
<comment type="subcellular location">
    <subcellularLocation>
        <location evidence="4">Secreted</location>
        <location evidence="4">Extracellular space</location>
        <location evidence="4">Apoplast</location>
    </subcellularLocation>
</comment>
<dbReference type="Pfam" id="PF03018">
    <property type="entry name" value="Dirigent"/>
    <property type="match status" value="1"/>
</dbReference>
<feature type="chain" id="PRO_5008192167" description="Dirigent protein" evidence="4">
    <location>
        <begin position="30"/>
        <end position="192"/>
    </location>
</feature>
<dbReference type="GO" id="GO:0048046">
    <property type="term" value="C:apoplast"/>
    <property type="evidence" value="ECO:0007669"/>
    <property type="project" value="UniProtKB-SubCell"/>
</dbReference>
<dbReference type="EMBL" id="BT071372">
    <property type="protein sequence ID" value="ACN40835.1"/>
    <property type="molecule type" value="mRNA"/>
</dbReference>
<evidence type="ECO:0000313" key="5">
    <source>
        <dbReference type="EMBL" id="ACN40835.1"/>
    </source>
</evidence>
<dbReference type="OMA" id="VEYNCYI"/>
<evidence type="ECO:0000256" key="1">
    <source>
        <dbReference type="ARBA" id="ARBA00010746"/>
    </source>
</evidence>
<evidence type="ECO:0000256" key="2">
    <source>
        <dbReference type="ARBA" id="ARBA00011738"/>
    </source>
</evidence>
<dbReference type="PANTHER" id="PTHR21495">
    <property type="entry name" value="NUCLEOPORIN-RELATED"/>
    <property type="match status" value="1"/>
</dbReference>
<reference evidence="5" key="1">
    <citation type="submission" date="2009-02" db="EMBL/GenBank/DDBJ databases">
        <title>Full length sequence-verified cDNA sequences from Sitka spruce (Picea sitchensis).</title>
        <authorList>
            <person name="Reid K.E."/>
            <person name="Liao N."/>
            <person name="Ralph S."/>
            <person name="Kolosova N."/>
            <person name="Oddy C."/>
            <person name="Moore R."/>
            <person name="Mayo M."/>
            <person name="Wagner S."/>
            <person name="King J."/>
            <person name="Yanchuk A."/>
            <person name="Holt R."/>
            <person name="Jones S."/>
            <person name="Marra M."/>
            <person name="Ritland C.E."/>
            <person name="Ritland K."/>
            <person name="Bohlmann J."/>
        </authorList>
    </citation>
    <scope>NUCLEOTIDE SEQUENCE</scope>
    <source>
        <tissue evidence="5">Bark</tissue>
    </source>
</reference>
<dbReference type="InterPro" id="IPR044859">
    <property type="entry name" value="Allene_oxi_cyc_Dirigent"/>
</dbReference>
<keyword evidence="4" id="KW-0732">Signal</keyword>
<name>C0PSP5_PICSI</name>
<evidence type="ECO:0000256" key="4">
    <source>
        <dbReference type="RuleBase" id="RU363099"/>
    </source>
</evidence>
<feature type="signal peptide" evidence="4">
    <location>
        <begin position="1"/>
        <end position="29"/>
    </location>
</feature>
<evidence type="ECO:0000256" key="3">
    <source>
        <dbReference type="ARBA" id="ARBA00022525"/>
    </source>
</evidence>